<evidence type="ECO:0000313" key="3">
    <source>
        <dbReference type="WBParaSite" id="Hba_08243"/>
    </source>
</evidence>
<name>A0A1I7WT19_HETBA</name>
<protein>
    <submittedName>
        <fullName evidence="3">Secreted protein</fullName>
    </submittedName>
</protein>
<feature type="transmembrane region" description="Helical" evidence="1">
    <location>
        <begin position="16"/>
        <end position="38"/>
    </location>
</feature>
<organism evidence="2 3">
    <name type="scientific">Heterorhabditis bacteriophora</name>
    <name type="common">Entomopathogenic nematode worm</name>
    <dbReference type="NCBI Taxonomy" id="37862"/>
    <lineage>
        <taxon>Eukaryota</taxon>
        <taxon>Metazoa</taxon>
        <taxon>Ecdysozoa</taxon>
        <taxon>Nematoda</taxon>
        <taxon>Chromadorea</taxon>
        <taxon>Rhabditida</taxon>
        <taxon>Rhabditina</taxon>
        <taxon>Rhabditomorpha</taxon>
        <taxon>Strongyloidea</taxon>
        <taxon>Heterorhabditidae</taxon>
        <taxon>Heterorhabditis</taxon>
    </lineage>
</organism>
<sequence>MEQGAKRKNRCTGYRLLMIAANCAFIVDVTSFVGVQVYKRTIIFFYILKLVRKFNNLTKAGGGNLPACPVIAMKMWAERDGIQCRREGSARGKGVKIREHNNLPGVAPQQGNIAYIII</sequence>
<keyword evidence="1" id="KW-1133">Transmembrane helix</keyword>
<keyword evidence="1" id="KW-0812">Transmembrane</keyword>
<accession>A0A1I7WT19</accession>
<reference evidence="3" key="1">
    <citation type="submission" date="2016-11" db="UniProtKB">
        <authorList>
            <consortium name="WormBaseParasite"/>
        </authorList>
    </citation>
    <scope>IDENTIFICATION</scope>
</reference>
<evidence type="ECO:0000256" key="1">
    <source>
        <dbReference type="SAM" id="Phobius"/>
    </source>
</evidence>
<keyword evidence="1" id="KW-0472">Membrane</keyword>
<proteinExistence type="predicted"/>
<keyword evidence="2" id="KW-1185">Reference proteome</keyword>
<evidence type="ECO:0000313" key="2">
    <source>
        <dbReference type="Proteomes" id="UP000095283"/>
    </source>
</evidence>
<dbReference type="AlphaFoldDB" id="A0A1I7WT19"/>
<dbReference type="Proteomes" id="UP000095283">
    <property type="component" value="Unplaced"/>
</dbReference>
<dbReference type="WBParaSite" id="Hba_08243">
    <property type="protein sequence ID" value="Hba_08243"/>
    <property type="gene ID" value="Hba_08243"/>
</dbReference>